<gene>
    <name evidence="8" type="ORF">HPP92_001775</name>
</gene>
<proteinExistence type="inferred from homology"/>
<dbReference type="InterPro" id="IPR007274">
    <property type="entry name" value="Cop_transporter"/>
</dbReference>
<sequence>MAGVEGAKTHEMTSHTHMTFYWGKDSQILFAGWPGTSAGMYALAAALVFFLAGAIEWLGHRGAGAGCHTPRAVAAHTLRVALAYVVMLAVMSFNVGILVAAVTGHALGYIWFFAPPATEASKDAS</sequence>
<dbReference type="EMBL" id="JADCNL010000001">
    <property type="protein sequence ID" value="KAG0497084.1"/>
    <property type="molecule type" value="Genomic_DNA"/>
</dbReference>
<dbReference type="Proteomes" id="UP000636800">
    <property type="component" value="Chromosome 1"/>
</dbReference>
<dbReference type="PANTHER" id="PTHR12483">
    <property type="entry name" value="SOLUTE CARRIER FAMILY 31 COPPER TRANSPORTERS"/>
    <property type="match status" value="1"/>
</dbReference>
<keyword evidence="7" id="KW-0406">Ion transport</keyword>
<evidence type="ECO:0000256" key="4">
    <source>
        <dbReference type="ARBA" id="ARBA00022989"/>
    </source>
</evidence>
<feature type="transmembrane region" description="Helical" evidence="7">
    <location>
        <begin position="80"/>
        <end position="112"/>
    </location>
</feature>
<evidence type="ECO:0000256" key="2">
    <source>
        <dbReference type="ARBA" id="ARBA00022692"/>
    </source>
</evidence>
<evidence type="ECO:0000256" key="6">
    <source>
        <dbReference type="ARBA" id="ARBA00023136"/>
    </source>
</evidence>
<evidence type="ECO:0000256" key="1">
    <source>
        <dbReference type="ARBA" id="ARBA00006921"/>
    </source>
</evidence>
<dbReference type="GO" id="GO:0005375">
    <property type="term" value="F:copper ion transmembrane transporter activity"/>
    <property type="evidence" value="ECO:0007669"/>
    <property type="project" value="UniProtKB-UniRule"/>
</dbReference>
<comment type="similarity">
    <text evidence="1 7">Belongs to the copper transporter (Ctr) (TC 1.A.56) family. SLC31A subfamily.</text>
</comment>
<keyword evidence="2 7" id="KW-0812">Transmembrane</keyword>
<keyword evidence="3 7" id="KW-0187">Copper transport</keyword>
<comment type="caution">
    <text evidence="8">The sequence shown here is derived from an EMBL/GenBank/DDBJ whole genome shotgun (WGS) entry which is preliminary data.</text>
</comment>
<dbReference type="Pfam" id="PF04145">
    <property type="entry name" value="Ctr"/>
    <property type="match status" value="2"/>
</dbReference>
<accession>A0A835RWV4</accession>
<keyword evidence="9" id="KW-1185">Reference proteome</keyword>
<dbReference type="OrthoDB" id="2747330at2759"/>
<dbReference type="PANTHER" id="PTHR12483:SF117">
    <property type="entry name" value="COPPER TRANSPORTER 3"/>
    <property type="match status" value="1"/>
</dbReference>
<reference evidence="8 9" key="1">
    <citation type="journal article" date="2020" name="Nat. Food">
        <title>A phased Vanilla planifolia genome enables genetic improvement of flavour and production.</title>
        <authorList>
            <person name="Hasing T."/>
            <person name="Tang H."/>
            <person name="Brym M."/>
            <person name="Khazi F."/>
            <person name="Huang T."/>
            <person name="Chambers A.H."/>
        </authorList>
    </citation>
    <scope>NUCLEOTIDE SEQUENCE [LARGE SCALE GENOMIC DNA]</scope>
    <source>
        <tissue evidence="8">Leaf</tissue>
    </source>
</reference>
<protein>
    <recommendedName>
        <fullName evidence="7">Copper transport protein</fullName>
    </recommendedName>
</protein>
<evidence type="ECO:0000313" key="8">
    <source>
        <dbReference type="EMBL" id="KAG0497084.1"/>
    </source>
</evidence>
<evidence type="ECO:0000256" key="3">
    <source>
        <dbReference type="ARBA" id="ARBA00022796"/>
    </source>
</evidence>
<organism evidence="8 9">
    <name type="scientific">Vanilla planifolia</name>
    <name type="common">Vanilla</name>
    <dbReference type="NCBI Taxonomy" id="51239"/>
    <lineage>
        <taxon>Eukaryota</taxon>
        <taxon>Viridiplantae</taxon>
        <taxon>Streptophyta</taxon>
        <taxon>Embryophyta</taxon>
        <taxon>Tracheophyta</taxon>
        <taxon>Spermatophyta</taxon>
        <taxon>Magnoliopsida</taxon>
        <taxon>Liliopsida</taxon>
        <taxon>Asparagales</taxon>
        <taxon>Orchidaceae</taxon>
        <taxon>Vanilloideae</taxon>
        <taxon>Vanilleae</taxon>
        <taxon>Vanilla</taxon>
    </lineage>
</organism>
<dbReference type="AlphaFoldDB" id="A0A835RWV4"/>
<evidence type="ECO:0000256" key="7">
    <source>
        <dbReference type="RuleBase" id="RU367022"/>
    </source>
</evidence>
<keyword evidence="5 7" id="KW-0186">Copper</keyword>
<comment type="subcellular location">
    <subcellularLocation>
        <location evidence="7">Membrane</location>
        <topology evidence="7">Multi-pass membrane protein</topology>
    </subcellularLocation>
</comment>
<keyword evidence="4 7" id="KW-1133">Transmembrane helix</keyword>
<evidence type="ECO:0000256" key="5">
    <source>
        <dbReference type="ARBA" id="ARBA00023008"/>
    </source>
</evidence>
<evidence type="ECO:0000313" key="9">
    <source>
        <dbReference type="Proteomes" id="UP000636800"/>
    </source>
</evidence>
<name>A0A835RWV4_VANPL</name>
<keyword evidence="7" id="KW-0813">Transport</keyword>
<keyword evidence="6 7" id="KW-0472">Membrane</keyword>
<feature type="transmembrane region" description="Helical" evidence="7">
    <location>
        <begin position="38"/>
        <end position="59"/>
    </location>
</feature>
<dbReference type="GO" id="GO:0005886">
    <property type="term" value="C:plasma membrane"/>
    <property type="evidence" value="ECO:0007669"/>
    <property type="project" value="TreeGrafter"/>
</dbReference>